<dbReference type="RefSeq" id="WP_252253562.1">
    <property type="nucleotide sequence ID" value="NZ_CP098736.1"/>
</dbReference>
<dbReference type="EMBL" id="CP098736">
    <property type="protein sequence ID" value="USE80918.1"/>
    <property type="molecule type" value="Genomic_DNA"/>
</dbReference>
<accession>A0ABY4VZU4</accession>
<evidence type="ECO:0000313" key="2">
    <source>
        <dbReference type="Proteomes" id="UP001056648"/>
    </source>
</evidence>
<reference evidence="1" key="1">
    <citation type="submission" date="2022-06" db="EMBL/GenBank/DDBJ databases">
        <title>Complete genome sequence and characterization of Cupriavidus gilardii QJ1 isolated from contaminating cells.</title>
        <authorList>
            <person name="Qi J."/>
        </authorList>
    </citation>
    <scope>NUCLEOTIDE SEQUENCE</scope>
    <source>
        <strain evidence="1">QJ1</strain>
    </source>
</reference>
<name>A0ABY4VZU4_9BURK</name>
<sequence length="483" mass="50569">MTHAAAVLLHLPSPVVDSLRANQQAIENANEQDIARLKQDMTAAIDQLKQELEPEIARALLLPADYARVVPTPISQPLSGSSALPSDTRGAVAATLHALREQQYASAPGLSPMSDNSFANFAAWAARAIAENRAAHAPETISDWTKAYVALAVGQGIDLIAAEGAMNLGAVADRATVLMQAHMANPVDAAARGQASASQAPVDSEDLTATMRAAALPLLLRAETPARLHEARTKGSITYACTAGERTQGEVTIAYEDATPNGVLDHGDIFTLDYRQCLTREPLSGLALARSGRMTVTYFAGEPGVFGASGQVQFDIALSRPGATEPLLQAAGMWTDWLAFGDPVSASGPLLAGTTPLVRTDSQYFMMTRPGSSATTMTQGMQVRLDASSDFGSGSGKAALKLRGMSMAVEIDTPQPLVFDDAAGGQRALSGSISLTRRTPAARQGALSADQSGLIRVAPPGTDGAPTVRLMSMPRLMAHYLAL</sequence>
<gene>
    <name evidence="1" type="ORF">NDR89_14370</name>
</gene>
<evidence type="ECO:0000313" key="1">
    <source>
        <dbReference type="EMBL" id="USE80918.1"/>
    </source>
</evidence>
<dbReference type="Proteomes" id="UP001056648">
    <property type="component" value="Chromosome 2"/>
</dbReference>
<protein>
    <submittedName>
        <fullName evidence="1">Uncharacterized protein</fullName>
    </submittedName>
</protein>
<proteinExistence type="predicted"/>
<organism evidence="1 2">
    <name type="scientific">Cupriavidus gilardii</name>
    <dbReference type="NCBI Taxonomy" id="82541"/>
    <lineage>
        <taxon>Bacteria</taxon>
        <taxon>Pseudomonadati</taxon>
        <taxon>Pseudomonadota</taxon>
        <taxon>Betaproteobacteria</taxon>
        <taxon>Burkholderiales</taxon>
        <taxon>Burkholderiaceae</taxon>
        <taxon>Cupriavidus</taxon>
    </lineage>
</organism>
<keyword evidence="2" id="KW-1185">Reference proteome</keyword>